<feature type="region of interest" description="Disordered" evidence="1">
    <location>
        <begin position="102"/>
        <end position="133"/>
    </location>
</feature>
<dbReference type="EMBL" id="CP035282">
    <property type="protein sequence ID" value="QAT61199.1"/>
    <property type="molecule type" value="Genomic_DNA"/>
</dbReference>
<dbReference type="RefSeq" id="WP_128752275.1">
    <property type="nucleotide sequence ID" value="NZ_CP035282.1"/>
</dbReference>
<reference evidence="3" key="1">
    <citation type="submission" date="2019-01" db="EMBL/GenBank/DDBJ databases">
        <title>Draft genomes of a novel of Sporanaerobacter strains.</title>
        <authorList>
            <person name="Ma S."/>
        </authorList>
    </citation>
    <scope>NUCLEOTIDE SEQUENCE [LARGE SCALE GENOMIC DNA]</scope>
    <source>
        <strain evidence="3">NJN-17</strain>
    </source>
</reference>
<sequence length="133" mass="15610">MNKKFDEENCGCDHPEHSHDCGCEHDDDTDIIYITLDDGSEIECSIIRIFEVDGKEYIALLSIDDDQVLLYNYEENEDGFGLSSIEEEDEFESVSEAFYTFYADEEGDYEDYDEYDEDDDEDEDDEDDEDYDE</sequence>
<keyword evidence="3" id="KW-1185">Reference proteome</keyword>
<proteinExistence type="predicted"/>
<evidence type="ECO:0000313" key="2">
    <source>
        <dbReference type="EMBL" id="QAT61199.1"/>
    </source>
</evidence>
<accession>A0A410QB58</accession>
<name>A0A410QB58_9FIRM</name>
<evidence type="ECO:0000313" key="3">
    <source>
        <dbReference type="Proteomes" id="UP000287969"/>
    </source>
</evidence>
<dbReference type="AlphaFoldDB" id="A0A410QB58"/>
<dbReference type="OrthoDB" id="9796509at2"/>
<feature type="compositionally biased region" description="Acidic residues" evidence="1">
    <location>
        <begin position="103"/>
        <end position="133"/>
    </location>
</feature>
<protein>
    <submittedName>
        <fullName evidence="2">DUF1292 domain-containing protein</fullName>
    </submittedName>
</protein>
<gene>
    <name evidence="2" type="ORF">EQM13_06165</name>
</gene>
<dbReference type="Pfam" id="PF06949">
    <property type="entry name" value="DUF1292"/>
    <property type="match status" value="1"/>
</dbReference>
<dbReference type="KEGG" id="spoa:EQM13_06165"/>
<dbReference type="InterPro" id="IPR009711">
    <property type="entry name" value="UPF0473"/>
</dbReference>
<evidence type="ECO:0000256" key="1">
    <source>
        <dbReference type="SAM" id="MobiDB-lite"/>
    </source>
</evidence>
<organism evidence="2 3">
    <name type="scientific">Acidilutibacter cellobiosedens</name>
    <dbReference type="NCBI Taxonomy" id="2507161"/>
    <lineage>
        <taxon>Bacteria</taxon>
        <taxon>Bacillati</taxon>
        <taxon>Bacillota</taxon>
        <taxon>Tissierellia</taxon>
        <taxon>Tissierellales</taxon>
        <taxon>Acidilutibacteraceae</taxon>
        <taxon>Acidilutibacter</taxon>
    </lineage>
</organism>
<dbReference type="Proteomes" id="UP000287969">
    <property type="component" value="Chromosome"/>
</dbReference>